<organism evidence="3 4">
    <name type="scientific">Lobosporangium transversale</name>
    <dbReference type="NCBI Taxonomy" id="64571"/>
    <lineage>
        <taxon>Eukaryota</taxon>
        <taxon>Fungi</taxon>
        <taxon>Fungi incertae sedis</taxon>
        <taxon>Mucoromycota</taxon>
        <taxon>Mortierellomycotina</taxon>
        <taxon>Mortierellomycetes</taxon>
        <taxon>Mortierellales</taxon>
        <taxon>Mortierellaceae</taxon>
        <taxon>Lobosporangium</taxon>
    </lineage>
</organism>
<dbReference type="InterPro" id="IPR012533">
    <property type="entry name" value="YcnI-copper_dom"/>
</dbReference>
<sequence length="175" mass="18376">MKFVAVASAAISTILFATPVGRSPCYCQPSAAVSGSYFQTSFRVPHGCDGNATNLVIVEIPKGVSSVKPRPLYPWNTTISMFKLPTQEGPLYWKVYQHCVNNEWNNWTSVPDANGKTDGFPAAVITLSNSTTTTGPGGASPSASSKPSAAVAAFQSLNFGRVALISSGAFLVALI</sequence>
<feature type="domain" description="YncI copper-binding" evidence="2">
    <location>
        <begin position="28"/>
        <end position="81"/>
    </location>
</feature>
<keyword evidence="1" id="KW-0732">Signal</keyword>
<evidence type="ECO:0000313" key="4">
    <source>
        <dbReference type="Proteomes" id="UP000193648"/>
    </source>
</evidence>
<accession>A0A1Y2G6U4</accession>
<dbReference type="GeneID" id="33570080"/>
<evidence type="ECO:0000256" key="1">
    <source>
        <dbReference type="SAM" id="SignalP"/>
    </source>
</evidence>
<dbReference type="AlphaFoldDB" id="A0A1Y2G6U4"/>
<dbReference type="RefSeq" id="XP_021875789.1">
    <property type="nucleotide sequence ID" value="XM_022028237.1"/>
</dbReference>
<dbReference type="Pfam" id="PF07987">
    <property type="entry name" value="DUF1775"/>
    <property type="match status" value="1"/>
</dbReference>
<comment type="caution">
    <text evidence="3">The sequence shown here is derived from an EMBL/GenBank/DDBJ whole genome shotgun (WGS) entry which is preliminary data.</text>
</comment>
<evidence type="ECO:0000313" key="3">
    <source>
        <dbReference type="EMBL" id="ORY98397.1"/>
    </source>
</evidence>
<dbReference type="OrthoDB" id="4234at2759"/>
<proteinExistence type="predicted"/>
<feature type="signal peptide" evidence="1">
    <location>
        <begin position="1"/>
        <end position="17"/>
    </location>
</feature>
<feature type="chain" id="PRO_5013254472" description="YncI copper-binding domain-containing protein" evidence="1">
    <location>
        <begin position="18"/>
        <end position="175"/>
    </location>
</feature>
<evidence type="ECO:0000259" key="2">
    <source>
        <dbReference type="Pfam" id="PF07987"/>
    </source>
</evidence>
<dbReference type="EMBL" id="MCFF01000070">
    <property type="protein sequence ID" value="ORY98397.1"/>
    <property type="molecule type" value="Genomic_DNA"/>
</dbReference>
<dbReference type="STRING" id="64571.A0A1Y2G6U4"/>
<dbReference type="Gene3D" id="2.60.40.2230">
    <property type="entry name" value="Uncharacterised protein YcnI-like PF07987, DUF1775"/>
    <property type="match status" value="2"/>
</dbReference>
<gene>
    <name evidence="3" type="ORF">BCR41DRAFT_390547</name>
</gene>
<name>A0A1Y2G6U4_9FUNG</name>
<dbReference type="InterPro" id="IPR038507">
    <property type="entry name" value="YcnI-like_sf"/>
</dbReference>
<reference evidence="3 4" key="1">
    <citation type="submission" date="2016-07" db="EMBL/GenBank/DDBJ databases">
        <title>Pervasive Adenine N6-methylation of Active Genes in Fungi.</title>
        <authorList>
            <consortium name="DOE Joint Genome Institute"/>
            <person name="Mondo S.J."/>
            <person name="Dannebaum R.O."/>
            <person name="Kuo R.C."/>
            <person name="Labutti K."/>
            <person name="Haridas S."/>
            <person name="Kuo A."/>
            <person name="Salamov A."/>
            <person name="Ahrendt S.R."/>
            <person name="Lipzen A."/>
            <person name="Sullivan W."/>
            <person name="Andreopoulos W.B."/>
            <person name="Clum A."/>
            <person name="Lindquist E."/>
            <person name="Daum C."/>
            <person name="Ramamoorthy G.K."/>
            <person name="Gryganskyi A."/>
            <person name="Culley D."/>
            <person name="Magnuson J.K."/>
            <person name="James T.Y."/>
            <person name="O'Malley M.A."/>
            <person name="Stajich J.E."/>
            <person name="Spatafora J.W."/>
            <person name="Visel A."/>
            <person name="Grigoriev I.V."/>
        </authorList>
    </citation>
    <scope>NUCLEOTIDE SEQUENCE [LARGE SCALE GENOMIC DNA]</scope>
    <source>
        <strain evidence="3 4">NRRL 3116</strain>
    </source>
</reference>
<dbReference type="Proteomes" id="UP000193648">
    <property type="component" value="Unassembled WGS sequence"/>
</dbReference>
<keyword evidence="4" id="KW-1185">Reference proteome</keyword>
<protein>
    <recommendedName>
        <fullName evidence="2">YncI copper-binding domain-containing protein</fullName>
    </recommendedName>
</protein>
<dbReference type="InParanoid" id="A0A1Y2G6U4"/>